<gene>
    <name evidence="1" type="ORF">RS022_02270</name>
</gene>
<accession>A0ABY7BS80</accession>
<dbReference type="EMBL" id="CP114006">
    <property type="protein sequence ID" value="WAN63192.1"/>
    <property type="molecule type" value="Genomic_DNA"/>
</dbReference>
<dbReference type="Proteomes" id="UP001164727">
    <property type="component" value="Chromosome"/>
</dbReference>
<reference evidence="1 2" key="1">
    <citation type="journal article" date="2023" name="Microbiol. Resour. Announc.">
        <title>Complete Genome of 'Candidatus Phytoplasma rubi' RS, a Phytopathogenic Bacterium Associated with Rubus Stunt Disease.</title>
        <authorList>
            <person name="Duckeck D."/>
            <person name="Zubert C."/>
            <person name="Bohm J.W."/>
            <person name="Carminati G."/>
            <person name="Schneider B."/>
            <person name="Kube M."/>
        </authorList>
    </citation>
    <scope>NUCLEOTIDE SEQUENCE [LARGE SCALE GENOMIC DNA]</scope>
    <source>
        <strain evidence="1 2">RS</strain>
    </source>
</reference>
<proteinExistence type="predicted"/>
<dbReference type="RefSeq" id="WP_268850033.1">
    <property type="nucleotide sequence ID" value="NZ_CP114006.1"/>
</dbReference>
<evidence type="ECO:0000313" key="2">
    <source>
        <dbReference type="Proteomes" id="UP001164727"/>
    </source>
</evidence>
<evidence type="ECO:0000313" key="1">
    <source>
        <dbReference type="EMBL" id="WAN63192.1"/>
    </source>
</evidence>
<protein>
    <submittedName>
        <fullName evidence="1">Uncharacterized protein</fullName>
    </submittedName>
</protein>
<name>A0ABY7BS80_9MOLU</name>
<organism evidence="1 2">
    <name type="scientific">Candidatus Phytoplasma rubi</name>
    <dbReference type="NCBI Taxonomy" id="399025"/>
    <lineage>
        <taxon>Bacteria</taxon>
        <taxon>Bacillati</taxon>
        <taxon>Mycoplasmatota</taxon>
        <taxon>Mollicutes</taxon>
        <taxon>Acholeplasmatales</taxon>
        <taxon>Acholeplasmataceae</taxon>
        <taxon>Candidatus Phytoplasma</taxon>
        <taxon>16SrV (Elm yellows group)</taxon>
    </lineage>
</organism>
<keyword evidence="2" id="KW-1185">Reference proteome</keyword>
<sequence>MAVFYLEDKKDIIPIIELNRQEISFFTDLNILIFLDRKEKFLVANLNKTIQELNKGNQFFTQSIGSDVVILKYDSSPFFKTLIYSLHFPIFKN</sequence>